<feature type="repeat" description="WD" evidence="3">
    <location>
        <begin position="1404"/>
        <end position="1445"/>
    </location>
</feature>
<dbReference type="InterPro" id="IPR011047">
    <property type="entry name" value="Quinoprotein_ADH-like_sf"/>
</dbReference>
<dbReference type="PROSITE" id="PS50294">
    <property type="entry name" value="WD_REPEATS_REGION"/>
    <property type="match status" value="4"/>
</dbReference>
<keyword evidence="1 3" id="KW-0853">WD repeat</keyword>
<dbReference type="PANTHER" id="PTHR19848">
    <property type="entry name" value="WD40 REPEAT PROTEIN"/>
    <property type="match status" value="1"/>
</dbReference>
<dbReference type="InterPro" id="IPR015943">
    <property type="entry name" value="WD40/YVTN_repeat-like_dom_sf"/>
</dbReference>
<dbReference type="CDD" id="cd00200">
    <property type="entry name" value="WD40"/>
    <property type="match status" value="1"/>
</dbReference>
<dbReference type="SUPFAM" id="SSF50998">
    <property type="entry name" value="Quinoprotein alcohol dehydrogenase-like"/>
    <property type="match status" value="1"/>
</dbReference>
<dbReference type="SMART" id="SM00320">
    <property type="entry name" value="WD40"/>
    <property type="match status" value="11"/>
</dbReference>
<feature type="compositionally biased region" description="Polar residues" evidence="4">
    <location>
        <begin position="81"/>
        <end position="95"/>
    </location>
</feature>
<comment type="caution">
    <text evidence="6">The sequence shown here is derived from an EMBL/GenBank/DDBJ whole genome shotgun (WGS) entry which is preliminary data.</text>
</comment>
<dbReference type="Gene3D" id="3.40.50.300">
    <property type="entry name" value="P-loop containing nucleotide triphosphate hydrolases"/>
    <property type="match status" value="1"/>
</dbReference>
<protein>
    <submittedName>
        <fullName evidence="6">Putative vegetative incompatibility protein HET-E-1</fullName>
    </submittedName>
</protein>
<feature type="non-terminal residue" evidence="6">
    <location>
        <position position="1486"/>
    </location>
</feature>
<evidence type="ECO:0000259" key="5">
    <source>
        <dbReference type="Pfam" id="PF24883"/>
    </source>
</evidence>
<evidence type="ECO:0000313" key="6">
    <source>
        <dbReference type="EMBL" id="KEP46351.1"/>
    </source>
</evidence>
<feature type="region of interest" description="Disordered" evidence="4">
    <location>
        <begin position="1"/>
        <end position="97"/>
    </location>
</feature>
<dbReference type="Gene3D" id="2.130.10.10">
    <property type="entry name" value="YVTN repeat-like/Quinoprotein amine dehydrogenase"/>
    <property type="match status" value="5"/>
</dbReference>
<keyword evidence="2" id="KW-0677">Repeat</keyword>
<dbReference type="Pfam" id="PF00400">
    <property type="entry name" value="WD40"/>
    <property type="match status" value="9"/>
</dbReference>
<feature type="compositionally biased region" description="Polar residues" evidence="4">
    <location>
        <begin position="14"/>
        <end position="37"/>
    </location>
</feature>
<dbReference type="InterPro" id="IPR020472">
    <property type="entry name" value="WD40_PAC1"/>
</dbReference>
<dbReference type="SUPFAM" id="SSF50978">
    <property type="entry name" value="WD40 repeat-like"/>
    <property type="match status" value="2"/>
</dbReference>
<gene>
    <name evidence="6" type="ORF">V565_203600</name>
</gene>
<keyword evidence="7" id="KW-1185">Reference proteome</keyword>
<feature type="repeat" description="WD" evidence="3">
    <location>
        <begin position="1150"/>
        <end position="1184"/>
    </location>
</feature>
<evidence type="ECO:0000256" key="2">
    <source>
        <dbReference type="ARBA" id="ARBA00022737"/>
    </source>
</evidence>
<evidence type="ECO:0000256" key="1">
    <source>
        <dbReference type="ARBA" id="ARBA00022574"/>
    </source>
</evidence>
<dbReference type="PROSITE" id="PS00678">
    <property type="entry name" value="WD_REPEATS_1"/>
    <property type="match status" value="1"/>
</dbReference>
<evidence type="ECO:0000256" key="4">
    <source>
        <dbReference type="SAM" id="MobiDB-lite"/>
    </source>
</evidence>
<dbReference type="PANTHER" id="PTHR19848:SF8">
    <property type="entry name" value="F-BOX AND WD REPEAT DOMAIN CONTAINING 7"/>
    <property type="match status" value="1"/>
</dbReference>
<dbReference type="InterPro" id="IPR019775">
    <property type="entry name" value="WD40_repeat_CS"/>
</dbReference>
<dbReference type="Pfam" id="PF24883">
    <property type="entry name" value="NPHP3_N"/>
    <property type="match status" value="1"/>
</dbReference>
<dbReference type="OrthoDB" id="3027122at2759"/>
<dbReference type="InterPro" id="IPR036322">
    <property type="entry name" value="WD40_repeat_dom_sf"/>
</dbReference>
<organism evidence="6 7">
    <name type="scientific">Rhizoctonia solani 123E</name>
    <dbReference type="NCBI Taxonomy" id="1423351"/>
    <lineage>
        <taxon>Eukaryota</taxon>
        <taxon>Fungi</taxon>
        <taxon>Dikarya</taxon>
        <taxon>Basidiomycota</taxon>
        <taxon>Agaricomycotina</taxon>
        <taxon>Agaricomycetes</taxon>
        <taxon>Cantharellales</taxon>
        <taxon>Ceratobasidiaceae</taxon>
        <taxon>Rhizoctonia</taxon>
    </lineage>
</organism>
<dbReference type="InterPro" id="IPR001680">
    <property type="entry name" value="WD40_rpt"/>
</dbReference>
<reference evidence="6 7" key="1">
    <citation type="submission" date="2013-12" db="EMBL/GenBank/DDBJ databases">
        <authorList>
            <person name="Cubeta M."/>
            <person name="Pakala S."/>
            <person name="Fedorova N."/>
            <person name="Thomas E."/>
            <person name="Dean R."/>
            <person name="Jabaji S."/>
            <person name="Neate S."/>
            <person name="Toda T."/>
            <person name="Tavantzis S."/>
            <person name="Vilgalys R."/>
            <person name="Bharathan N."/>
            <person name="Pakala S."/>
            <person name="Losada L.S."/>
            <person name="Zafar N."/>
            <person name="Nierman W."/>
        </authorList>
    </citation>
    <scope>NUCLEOTIDE SEQUENCE [LARGE SCALE GENOMIC DNA]</scope>
    <source>
        <strain evidence="6 7">123E</strain>
    </source>
</reference>
<feature type="compositionally biased region" description="Basic residues" evidence="4">
    <location>
        <begin position="1"/>
        <end position="12"/>
    </location>
</feature>
<dbReference type="HOGENOM" id="CLU_000288_6_3_1"/>
<dbReference type="PROSITE" id="PS50082">
    <property type="entry name" value="WD_REPEATS_2"/>
    <property type="match status" value="6"/>
</dbReference>
<feature type="repeat" description="WD" evidence="3">
    <location>
        <begin position="1186"/>
        <end position="1218"/>
    </location>
</feature>
<dbReference type="InterPro" id="IPR056884">
    <property type="entry name" value="NPHP3-like_N"/>
</dbReference>
<name>A0A074RGW7_9AGAM</name>
<evidence type="ECO:0000256" key="3">
    <source>
        <dbReference type="PROSITE-ProRule" id="PRU00221"/>
    </source>
</evidence>
<accession>A0A074RGW7</accession>
<feature type="domain" description="Nephrocystin 3-like N-terminal" evidence="5">
    <location>
        <begin position="334"/>
        <end position="489"/>
    </location>
</feature>
<proteinExistence type="predicted"/>
<dbReference type="Proteomes" id="UP000027456">
    <property type="component" value="Unassembled WGS sequence"/>
</dbReference>
<dbReference type="EMBL" id="AZST01001145">
    <property type="protein sequence ID" value="KEP46351.1"/>
    <property type="molecule type" value="Genomic_DNA"/>
</dbReference>
<sequence length="1486" mass="163569">MSFSKKARKRYHQATDNLSSLFRNKSDTRPNTPTSAPRHSDSLAIDEQGGNTGTDLPRTLPCYEIATDGSDEPQPKDMSNVGGSFDQSARSTSATVADRAAGVVDIDSRAFNSDIATPSVPGPNELPIIQVGLAIAVPDPNIAESQKPEHTPLIVPDAPSAKWKGLKQFARALGPVGNLFGPIKETVDLLTECVDKCDMTGVAKVEYEELRVRLEGLFEDLNEYFDKENSLTMTSSMGNLCRSIQDELNYIKKQQERNISGRYFSAADDSDRILACYRRIEGHLQRLSDFRSDCMSSRVERLPSSLPAWYDSAEGIELKRKGCTPGTRVNVLSTMLDWARTGGGGVYWLNGMAGTGKTTIAYSVCADLDSRRQLGASFFCSRLREECRNVNAIIPSIAYQLARFSRPYLFALSTVLEQDPDVHGRLPHMQFDALIAKPMLEVQRTLPEELIVVIDALDECEQKESTARMLDVLLSKSANLPVKFIVSSRPESQIHDQMSSKRTRSQLVLHELDKGEVQADIDKYLREGLAPMSPSEAQLIALVERSGILFIYAATAVRYIGYDNFHSDPHDRLRAILDTFKSEEDGENEEIDQLYVTVLEAALGNRRLRKVERESMQQVLHTVVCARDPLTVSGLSELLQIRNADRVRAVLRPLWSVLHIVGANELVTTLHASFPDFMFDPSRSKAYHCSPEAHNRILAEHCLERISRTQPQFNICGLESSYLPDDMVSDIQERVAGAISSDLLYACRYWADHVEAGKCASALTVQLQDLLSTRLLLWMEVLNLNKLMRTGVECMKRAVEWCNRSESDEELMVLANDAQRFVDIFAANPVSQSTPHIYVSMLAFWPSSSPIAKHYLQFTHGPVKAEGTALDQRQLAHLATWVFEGAIYAMTLSPDGRYLALVIGRDVLVVESSSGQLVLGPLDGHSEYISKIMFSPDCTRVVAASLDYTSKTITIIGWDTRTGDIVVGPLPLDGPTSSISCLTFWPDCTCIASSFDEQTIRLWDATTGKMLRSLETNTSVRVVAFSSDGMLMAAGFGQALQVWNSQTGETTLGPLSTGRVDMITFSHNSSRIIHTAWFNDTISVRDAQDGQLIHELDVGIQSDVISYVIGYSSDDRHIALGHQGAVYVWDVQNGKMMLGPLEGYTISKFITSIVFSPDGSRIVSACSGGTVCTWDARQHSFAPKSIDTCPSGISLAKFSPDGQHFVSGSRDGSLHIWDSYTGAITVGPIKAHVDLSTDLNFLNDGVVAASCSGDTVVFCDARSGEVLRPLKFPGHQIHHIAFSSKGALIATGSRLDSSSEVNLWDAQTGTRLLDPLTGFRYEITSVQFSPDGTRILATSSDDDKQIVVWGVADGRNLFDFLNGHTNTVFSASYSPDGALIASGSDDKTIIVWDAYTGCKLLGPLVGHSSWVHSVQFSPDSTRLLSGSWDTTIRIWDVRTGDMLFELLHGHKQPITSVAYSPDGTRILSYSVDGGVRIHDAQSAKDR</sequence>
<dbReference type="PRINTS" id="PR00320">
    <property type="entry name" value="GPROTEINBRPT"/>
</dbReference>
<evidence type="ECO:0000313" key="7">
    <source>
        <dbReference type="Proteomes" id="UP000027456"/>
    </source>
</evidence>
<dbReference type="STRING" id="1423351.A0A074RGW7"/>
<dbReference type="SUPFAM" id="SSF52540">
    <property type="entry name" value="P-loop containing nucleoside triphosphate hydrolases"/>
    <property type="match status" value="1"/>
</dbReference>
<feature type="repeat" description="WD" evidence="3">
    <location>
        <begin position="972"/>
        <end position="1013"/>
    </location>
</feature>
<feature type="repeat" description="WD" evidence="3">
    <location>
        <begin position="1447"/>
        <end position="1486"/>
    </location>
</feature>
<dbReference type="InterPro" id="IPR027417">
    <property type="entry name" value="P-loop_NTPase"/>
</dbReference>
<feature type="repeat" description="WD" evidence="3">
    <location>
        <begin position="1361"/>
        <end position="1393"/>
    </location>
</feature>